<name>A0ABV9C7V8_9GAMM</name>
<dbReference type="RefSeq" id="WP_266151094.1">
    <property type="nucleotide sequence ID" value="NZ_CP064028.1"/>
</dbReference>
<keyword evidence="1" id="KW-0472">Membrane</keyword>
<dbReference type="EMBL" id="JBHSGA010000023">
    <property type="protein sequence ID" value="MFC4528916.1"/>
    <property type="molecule type" value="Genomic_DNA"/>
</dbReference>
<evidence type="ECO:0000256" key="1">
    <source>
        <dbReference type="SAM" id="Phobius"/>
    </source>
</evidence>
<evidence type="ECO:0000313" key="2">
    <source>
        <dbReference type="EMBL" id="MFC4528916.1"/>
    </source>
</evidence>
<organism evidence="2 3">
    <name type="scientific">Dyella halodurans</name>
    <dbReference type="NCBI Taxonomy" id="1920171"/>
    <lineage>
        <taxon>Bacteria</taxon>
        <taxon>Pseudomonadati</taxon>
        <taxon>Pseudomonadota</taxon>
        <taxon>Gammaproteobacteria</taxon>
        <taxon>Lysobacterales</taxon>
        <taxon>Rhodanobacteraceae</taxon>
        <taxon>Dyella</taxon>
    </lineage>
</organism>
<gene>
    <name evidence="2" type="ORF">ACFO5W_19895</name>
</gene>
<proteinExistence type="predicted"/>
<comment type="caution">
    <text evidence="2">The sequence shown here is derived from an EMBL/GenBank/DDBJ whole genome shotgun (WGS) entry which is preliminary data.</text>
</comment>
<accession>A0ABV9C7V8</accession>
<dbReference type="Proteomes" id="UP001595961">
    <property type="component" value="Unassembled WGS sequence"/>
</dbReference>
<keyword evidence="3" id="KW-1185">Reference proteome</keyword>
<keyword evidence="1" id="KW-0812">Transmembrane</keyword>
<feature type="transmembrane region" description="Helical" evidence="1">
    <location>
        <begin position="85"/>
        <end position="104"/>
    </location>
</feature>
<feature type="transmembrane region" description="Helical" evidence="1">
    <location>
        <begin position="125"/>
        <end position="146"/>
    </location>
</feature>
<feature type="transmembrane region" description="Helical" evidence="1">
    <location>
        <begin position="21"/>
        <end position="43"/>
    </location>
</feature>
<protein>
    <submittedName>
        <fullName evidence="2">Uncharacterized protein</fullName>
    </submittedName>
</protein>
<reference evidence="3" key="1">
    <citation type="journal article" date="2019" name="Int. J. Syst. Evol. Microbiol.">
        <title>The Global Catalogue of Microorganisms (GCM) 10K type strain sequencing project: providing services to taxonomists for standard genome sequencing and annotation.</title>
        <authorList>
            <consortium name="The Broad Institute Genomics Platform"/>
            <consortium name="The Broad Institute Genome Sequencing Center for Infectious Disease"/>
            <person name="Wu L."/>
            <person name="Ma J."/>
        </authorList>
    </citation>
    <scope>NUCLEOTIDE SEQUENCE [LARGE SCALE GENOMIC DNA]</scope>
    <source>
        <strain evidence="3">CCM 4481</strain>
    </source>
</reference>
<evidence type="ECO:0000313" key="3">
    <source>
        <dbReference type="Proteomes" id="UP001595961"/>
    </source>
</evidence>
<sequence length="211" mass="23104">MNLMIGPYAKRRKLALKGKMNLGPIAITAAVTLAISYLSSIFFGAVAGSTLASDIGAYGVNHVPAIWKSVGISPYPEKCSFVMTIQWFLFLLYAALLFVGYWPVAPTIRVAIRRSGSLRPVPHAFLRLAAFLILAFAFILGDFSVIHFPTFFNGDMITADSSHSALSMSRLIANSSTMPLISWFGVFASVFIYWGAFYVVVNFKLLVGQDD</sequence>
<feature type="transmembrane region" description="Helical" evidence="1">
    <location>
        <begin position="180"/>
        <end position="201"/>
    </location>
</feature>
<keyword evidence="1" id="KW-1133">Transmembrane helix</keyword>